<dbReference type="Gene3D" id="3.20.20.80">
    <property type="entry name" value="Glycosidases"/>
    <property type="match status" value="1"/>
</dbReference>
<dbReference type="AlphaFoldDB" id="A0A316TVE3"/>
<comment type="caution">
    <text evidence="2">The sequence shown here is derived from an EMBL/GenBank/DDBJ whole genome shotgun (WGS) entry which is preliminary data.</text>
</comment>
<dbReference type="InterPro" id="IPR045857">
    <property type="entry name" value="O16G_dom_2"/>
</dbReference>
<evidence type="ECO:0000259" key="1">
    <source>
        <dbReference type="SMART" id="SM00642"/>
    </source>
</evidence>
<dbReference type="EMBL" id="QGGB01000004">
    <property type="protein sequence ID" value="PWN07269.1"/>
    <property type="molecule type" value="Genomic_DNA"/>
</dbReference>
<dbReference type="PANTHER" id="PTHR10357:SF213">
    <property type="entry name" value="ALPHA AMYLASE CATALYTIC REGION"/>
    <property type="match status" value="1"/>
</dbReference>
<dbReference type="GO" id="GO:0047669">
    <property type="term" value="F:amylosucrase activity"/>
    <property type="evidence" value="ECO:0007669"/>
    <property type="project" value="InterPro"/>
</dbReference>
<feature type="domain" description="Glycosyl hydrolase family 13 catalytic" evidence="1">
    <location>
        <begin position="117"/>
        <end position="566"/>
    </location>
</feature>
<dbReference type="SMART" id="SM00642">
    <property type="entry name" value="Aamy"/>
    <property type="match status" value="1"/>
</dbReference>
<accession>A0A316TVE3</accession>
<dbReference type="CDD" id="cd11324">
    <property type="entry name" value="AmyAc_Amylosucrase"/>
    <property type="match status" value="1"/>
</dbReference>
<reference evidence="2 3" key="1">
    <citation type="submission" date="2018-05" db="EMBL/GenBank/DDBJ databases">
        <title>Rhodohalobacter halophilus gen. nov., sp. nov., a moderately halophilic member of the family Balneolaceae.</title>
        <authorList>
            <person name="Liu Z.-W."/>
        </authorList>
    </citation>
    <scope>NUCLEOTIDE SEQUENCE [LARGE SCALE GENOMIC DNA]</scope>
    <source>
        <strain evidence="2 3">8A47</strain>
    </source>
</reference>
<organism evidence="2 3">
    <name type="scientific">Rhodohalobacter mucosus</name>
    <dbReference type="NCBI Taxonomy" id="2079485"/>
    <lineage>
        <taxon>Bacteria</taxon>
        <taxon>Pseudomonadati</taxon>
        <taxon>Balneolota</taxon>
        <taxon>Balneolia</taxon>
        <taxon>Balneolales</taxon>
        <taxon>Balneolaceae</taxon>
        <taxon>Rhodohalobacter</taxon>
    </lineage>
</organism>
<evidence type="ECO:0000313" key="3">
    <source>
        <dbReference type="Proteomes" id="UP000245533"/>
    </source>
</evidence>
<dbReference type="Pfam" id="PF00128">
    <property type="entry name" value="Alpha-amylase"/>
    <property type="match status" value="1"/>
</dbReference>
<proteinExistence type="predicted"/>
<dbReference type="InterPro" id="IPR013780">
    <property type="entry name" value="Glyco_hydro_b"/>
</dbReference>
<dbReference type="SUPFAM" id="SSF51445">
    <property type="entry name" value="(Trans)glycosidases"/>
    <property type="match status" value="1"/>
</dbReference>
<protein>
    <submittedName>
        <fullName evidence="2">Amylosucrase</fullName>
    </submittedName>
</protein>
<dbReference type="RefSeq" id="WP_109645970.1">
    <property type="nucleotide sequence ID" value="NZ_QGGB01000004.1"/>
</dbReference>
<keyword evidence="3" id="KW-1185">Reference proteome</keyword>
<dbReference type="InterPro" id="IPR044077">
    <property type="entry name" value="Amylosucrase"/>
</dbReference>
<evidence type="ECO:0000313" key="2">
    <source>
        <dbReference type="EMBL" id="PWN07269.1"/>
    </source>
</evidence>
<dbReference type="Gene3D" id="3.90.400.10">
    <property type="entry name" value="Oligo-1,6-glucosidase, Domain 2"/>
    <property type="match status" value="1"/>
</dbReference>
<dbReference type="PANTHER" id="PTHR10357">
    <property type="entry name" value="ALPHA-AMYLASE FAMILY MEMBER"/>
    <property type="match status" value="1"/>
</dbReference>
<dbReference type="Gene3D" id="2.60.40.1180">
    <property type="entry name" value="Golgi alpha-mannosidase II"/>
    <property type="match status" value="1"/>
</dbReference>
<name>A0A316TVE3_9BACT</name>
<dbReference type="InterPro" id="IPR017853">
    <property type="entry name" value="GH"/>
</dbReference>
<dbReference type="SUPFAM" id="SSF51011">
    <property type="entry name" value="Glycosyl hydrolase domain"/>
    <property type="match status" value="1"/>
</dbReference>
<dbReference type="GO" id="GO:0005975">
    <property type="term" value="P:carbohydrate metabolic process"/>
    <property type="evidence" value="ECO:0007669"/>
    <property type="project" value="InterPro"/>
</dbReference>
<dbReference type="OrthoDB" id="9806009at2"/>
<dbReference type="InterPro" id="IPR006047">
    <property type="entry name" value="GH13_cat_dom"/>
</dbReference>
<dbReference type="Proteomes" id="UP000245533">
    <property type="component" value="Unassembled WGS sequence"/>
</dbReference>
<gene>
    <name evidence="2" type="ORF">DDZ15_05565</name>
</gene>
<sequence>MYQPKTIPEIPLPDDIDRREQLTRERIFPRLTKSEAGGGKKAEIFYERLETEFPRLFRTLYHLYGNRYDFYYHLEDLLHRMAGIYSERSPELRARDLNKEKNPDWYKSEKMVGGICYVDLYAGDLKKLKKKIPYFKELGLTYMHLMPFFRCPEGESDGGYAVSSYRHVRKDLGTMDDLEELATAFHEHGINLVVDFINNHTSDRFKWAEEARRGDPDYMEHYYMFPDRTLPDQYDQTLRAIFPEVRHGNFTRVDEIDRWVWTTFHSYQWDLNYRNPAVFNAIAEELLVLANRGVDVLRMDAVAFTWKKMGTDCENLPEAHYILQALNAVASVVCPGLLLKSEAIVHPDEVNRYIGSVECQLSYNPLLMALSWESLATRETKLLAHSMKHRFQIDENCSWVNYVRCHDDIGWTFSDEDAAELGIHGNDHRSFLNRFYSGRFPGSFARGVPFQHNPENDDMRICGSAASLTGLEKGLEDNSSNDIDLSIKRIEMMYGVAYSIGGIPLLYLGDEWGVLNDYSYLETPGKVHDSRWAHRPDLRKGAKSDLVVNDVAKRLTAWFKKMGAIRSSEPVMGNTITRFPDQPDPHLFTFLRGQGAEKLLVIANFSEFERKLHNDWITDQLHAVSYRNLLNGEHRSVHNELHVDPYQILWLKPVSG</sequence>
<dbReference type="Gene3D" id="1.10.1740.10">
    <property type="match status" value="1"/>
</dbReference>